<feature type="transmembrane region" description="Helical" evidence="1">
    <location>
        <begin position="139"/>
        <end position="162"/>
    </location>
</feature>
<dbReference type="PROSITE" id="PS50943">
    <property type="entry name" value="HTH_CROC1"/>
    <property type="match status" value="1"/>
</dbReference>
<evidence type="ECO:0000259" key="2">
    <source>
        <dbReference type="PROSITE" id="PS50943"/>
    </source>
</evidence>
<keyword evidence="1" id="KW-0812">Transmembrane</keyword>
<comment type="caution">
    <text evidence="3">The sequence shown here is derived from an EMBL/GenBank/DDBJ whole genome shotgun (WGS) entry which is preliminary data.</text>
</comment>
<feature type="domain" description="HTH cro/C1-type" evidence="2">
    <location>
        <begin position="13"/>
        <end position="67"/>
    </location>
</feature>
<dbReference type="InterPro" id="IPR010982">
    <property type="entry name" value="Lambda_DNA-bd_dom_sf"/>
</dbReference>
<dbReference type="Proteomes" id="UP000732105">
    <property type="component" value="Unassembled WGS sequence"/>
</dbReference>
<name>A0ABX1WW36_9BACT</name>
<reference evidence="3 4" key="1">
    <citation type="submission" date="2018-12" db="EMBL/GenBank/DDBJ databases">
        <title>Marinifilum JC070 sp. nov., a marine bacterium isolated from Yongle Blue Hole in the South China Sea.</title>
        <authorList>
            <person name="Fu T."/>
        </authorList>
    </citation>
    <scope>NUCLEOTIDE SEQUENCE [LARGE SCALE GENOMIC DNA]</scope>
    <source>
        <strain evidence="3 4">JC070</strain>
    </source>
</reference>
<dbReference type="CDD" id="cd00093">
    <property type="entry name" value="HTH_XRE"/>
    <property type="match status" value="1"/>
</dbReference>
<dbReference type="EMBL" id="RZNH01000016">
    <property type="protein sequence ID" value="NOU60340.1"/>
    <property type="molecule type" value="Genomic_DNA"/>
</dbReference>
<gene>
    <name evidence="3" type="ORF">ELS83_10950</name>
</gene>
<keyword evidence="1" id="KW-1133">Transmembrane helix</keyword>
<dbReference type="SMART" id="SM00530">
    <property type="entry name" value="HTH_XRE"/>
    <property type="match status" value="1"/>
</dbReference>
<accession>A0ABX1WW36</accession>
<protein>
    <submittedName>
        <fullName evidence="3">XRE family transcriptional regulator</fullName>
    </submittedName>
</protein>
<feature type="transmembrane region" description="Helical" evidence="1">
    <location>
        <begin position="232"/>
        <end position="251"/>
    </location>
</feature>
<keyword evidence="1" id="KW-0472">Membrane</keyword>
<dbReference type="InterPro" id="IPR001387">
    <property type="entry name" value="Cro/C1-type_HTH"/>
</dbReference>
<dbReference type="SUPFAM" id="SSF47413">
    <property type="entry name" value="lambda repressor-like DNA-binding domains"/>
    <property type="match status" value="1"/>
</dbReference>
<sequence length="288" mass="32592">MIHMKQPELGQKIVELRLAKGLTQEELVDKCNISVRTIQRIESGDVEPRSYTVKAILDALDYDLEMIQGVKNENSADSITNWFRNLMLIDIDTSKPSNFLIKQLYVACIFGICYFILGFLEVAAEYYRYRESEMIFSNYGYIILKVTVLISVLFFLRGFILIGGIFKNYLLKIVTGIMIGFNILLIAYDIASVFYVALEREFILFAASVSFGIIGIIYGVSLHRLKDSLGNIATFAGVLQIIAACFFLTIILSFIGMIIIIPVELLEIILIFKAIEIIKSKEKSLNAE</sequence>
<proteinExistence type="predicted"/>
<feature type="transmembrane region" description="Helical" evidence="1">
    <location>
        <begin position="202"/>
        <end position="220"/>
    </location>
</feature>
<evidence type="ECO:0000313" key="4">
    <source>
        <dbReference type="Proteomes" id="UP000732105"/>
    </source>
</evidence>
<dbReference type="Pfam" id="PF01381">
    <property type="entry name" value="HTH_3"/>
    <property type="match status" value="1"/>
</dbReference>
<feature type="transmembrane region" description="Helical" evidence="1">
    <location>
        <begin position="104"/>
        <end position="127"/>
    </location>
</feature>
<feature type="transmembrane region" description="Helical" evidence="1">
    <location>
        <begin position="257"/>
        <end position="275"/>
    </location>
</feature>
<evidence type="ECO:0000313" key="3">
    <source>
        <dbReference type="EMBL" id="NOU60340.1"/>
    </source>
</evidence>
<dbReference type="Gene3D" id="1.10.260.40">
    <property type="entry name" value="lambda repressor-like DNA-binding domains"/>
    <property type="match status" value="1"/>
</dbReference>
<organism evidence="3 4">
    <name type="scientific">Marinifilum caeruleilacunae</name>
    <dbReference type="NCBI Taxonomy" id="2499076"/>
    <lineage>
        <taxon>Bacteria</taxon>
        <taxon>Pseudomonadati</taxon>
        <taxon>Bacteroidota</taxon>
        <taxon>Bacteroidia</taxon>
        <taxon>Marinilabiliales</taxon>
        <taxon>Marinifilaceae</taxon>
    </lineage>
</organism>
<keyword evidence="4" id="KW-1185">Reference proteome</keyword>
<evidence type="ECO:0000256" key="1">
    <source>
        <dbReference type="SAM" id="Phobius"/>
    </source>
</evidence>
<feature type="transmembrane region" description="Helical" evidence="1">
    <location>
        <begin position="169"/>
        <end position="196"/>
    </location>
</feature>